<dbReference type="FunCoup" id="A0A6J2PXS5">
    <property type="interactions" value="2"/>
</dbReference>
<dbReference type="InParanoid" id="A0A6J2PXS5"/>
<gene>
    <name evidence="3" type="primary">LOC115009925</name>
</gene>
<reference evidence="3" key="1">
    <citation type="submission" date="2025-08" db="UniProtKB">
        <authorList>
            <consortium name="RefSeq"/>
        </authorList>
    </citation>
    <scope>IDENTIFICATION</scope>
</reference>
<dbReference type="GeneID" id="115009925"/>
<dbReference type="OrthoDB" id="8936475at2759"/>
<feature type="region of interest" description="Disordered" evidence="1">
    <location>
        <begin position="98"/>
        <end position="177"/>
    </location>
</feature>
<dbReference type="GO" id="GO:0005737">
    <property type="term" value="C:cytoplasm"/>
    <property type="evidence" value="ECO:0007669"/>
    <property type="project" value="TreeGrafter"/>
</dbReference>
<dbReference type="GO" id="GO:0006303">
    <property type="term" value="P:double-strand break repair via nonhomologous end joining"/>
    <property type="evidence" value="ECO:0007669"/>
    <property type="project" value="TreeGrafter"/>
</dbReference>
<organism evidence="2 3">
    <name type="scientific">Cottoperca gobio</name>
    <name type="common">Frogmouth</name>
    <name type="synonym">Aphritis gobio</name>
    <dbReference type="NCBI Taxonomy" id="56716"/>
    <lineage>
        <taxon>Eukaryota</taxon>
        <taxon>Metazoa</taxon>
        <taxon>Chordata</taxon>
        <taxon>Craniata</taxon>
        <taxon>Vertebrata</taxon>
        <taxon>Euteleostomi</taxon>
        <taxon>Actinopterygii</taxon>
        <taxon>Neopterygii</taxon>
        <taxon>Teleostei</taxon>
        <taxon>Neoteleostei</taxon>
        <taxon>Acanthomorphata</taxon>
        <taxon>Eupercaria</taxon>
        <taxon>Perciformes</taxon>
        <taxon>Notothenioidei</taxon>
        <taxon>Bovichtidae</taxon>
        <taxon>Cottoperca</taxon>
    </lineage>
</organism>
<evidence type="ECO:0000313" key="3">
    <source>
        <dbReference type="RefSeq" id="XP_029290106.1"/>
    </source>
</evidence>
<dbReference type="PANTHER" id="PTHR14566">
    <property type="entry name" value="CELL CYCLE REGULATOR OF NON-HOMOLOGOUS END JOINING"/>
    <property type="match status" value="1"/>
</dbReference>
<evidence type="ECO:0000313" key="2">
    <source>
        <dbReference type="Proteomes" id="UP000504630"/>
    </source>
</evidence>
<dbReference type="GO" id="GO:0005634">
    <property type="term" value="C:nucleus"/>
    <property type="evidence" value="ECO:0007669"/>
    <property type="project" value="TreeGrafter"/>
</dbReference>
<dbReference type="PANTHER" id="PTHR14566:SF0">
    <property type="entry name" value="CELL CYCLE REGULATOR OF NON-HOMOLOGOUS END JOINING"/>
    <property type="match status" value="1"/>
</dbReference>
<keyword evidence="2" id="KW-1185">Reference proteome</keyword>
<dbReference type="KEGG" id="cgob:115009925"/>
<accession>A0A6J2PXS5</accession>
<dbReference type="AlphaFoldDB" id="A0A6J2PXS5"/>
<sequence length="189" mass="21159">MSERHRALPPWMTKKQEKGIKKEPLKSRRKRKTARDVFYCMNEKELVEAAVSYLTKSNGACDDVALPTDQKVEGKAVDTTVKSRENPATSKTIAKLGTLEEDSSDCGDAPESTDRVSETDLDMTEVETVPYTKSPQHHGPEGQRSGPVQDHGGLVNVGLQTEEKQKHSQIPAEEEEEDAFRLVREIFFT</sequence>
<dbReference type="GO" id="GO:2001033">
    <property type="term" value="P:negative regulation of double-strand break repair via nonhomologous end joining"/>
    <property type="evidence" value="ECO:0007669"/>
    <property type="project" value="InterPro"/>
</dbReference>
<dbReference type="Proteomes" id="UP000504630">
    <property type="component" value="Chromosome 6"/>
</dbReference>
<dbReference type="InterPro" id="IPR028278">
    <property type="entry name" value="MRI"/>
</dbReference>
<dbReference type="RefSeq" id="XP_029290106.1">
    <property type="nucleotide sequence ID" value="XM_029434246.1"/>
</dbReference>
<evidence type="ECO:0000256" key="1">
    <source>
        <dbReference type="SAM" id="MobiDB-lite"/>
    </source>
</evidence>
<proteinExistence type="predicted"/>
<protein>
    <submittedName>
        <fullName evidence="3">Cell cycle regulator of non-homologous end joining</fullName>
    </submittedName>
</protein>
<feature type="compositionally biased region" description="Basic and acidic residues" evidence="1">
    <location>
        <begin position="14"/>
        <end position="26"/>
    </location>
</feature>
<name>A0A6J2PXS5_COTGO</name>
<feature type="region of interest" description="Disordered" evidence="1">
    <location>
        <begin position="1"/>
        <end position="32"/>
    </location>
</feature>